<comment type="caution">
    <text evidence="3">The sequence shown here is derived from an EMBL/GenBank/DDBJ whole genome shotgun (WGS) entry which is preliminary data.</text>
</comment>
<feature type="domain" description="Cyclodeaminase/cyclohydrolase" evidence="2">
    <location>
        <begin position="7"/>
        <end position="176"/>
    </location>
</feature>
<evidence type="ECO:0000256" key="1">
    <source>
        <dbReference type="SAM" id="Phobius"/>
    </source>
</evidence>
<name>A0ABV1J555_9FIRM</name>
<keyword evidence="1" id="KW-0472">Membrane</keyword>
<dbReference type="Proteomes" id="UP001481872">
    <property type="component" value="Unassembled WGS sequence"/>
</dbReference>
<keyword evidence="4" id="KW-1185">Reference proteome</keyword>
<dbReference type="InterPro" id="IPR036178">
    <property type="entry name" value="Formintransfe-cycloase-like_sf"/>
</dbReference>
<feature type="transmembrane region" description="Helical" evidence="1">
    <location>
        <begin position="20"/>
        <end position="43"/>
    </location>
</feature>
<dbReference type="SUPFAM" id="SSF101262">
    <property type="entry name" value="Methenyltetrahydrofolate cyclohydrolase-like"/>
    <property type="match status" value="1"/>
</dbReference>
<evidence type="ECO:0000259" key="2">
    <source>
        <dbReference type="Pfam" id="PF04961"/>
    </source>
</evidence>
<organism evidence="3 4">
    <name type="scientific">Aedoeadaptatus acetigenes</name>
    <dbReference type="NCBI Taxonomy" id="2981723"/>
    <lineage>
        <taxon>Bacteria</taxon>
        <taxon>Bacillati</taxon>
        <taxon>Bacillota</taxon>
        <taxon>Tissierellia</taxon>
        <taxon>Tissierellales</taxon>
        <taxon>Peptoniphilaceae</taxon>
        <taxon>Aedoeadaptatus</taxon>
    </lineage>
</organism>
<dbReference type="Pfam" id="PF04961">
    <property type="entry name" value="FTCD_C"/>
    <property type="match status" value="1"/>
</dbReference>
<evidence type="ECO:0000313" key="4">
    <source>
        <dbReference type="Proteomes" id="UP001481872"/>
    </source>
</evidence>
<dbReference type="RefSeq" id="WP_349053510.1">
    <property type="nucleotide sequence ID" value="NZ_JBBNPS010000003.1"/>
</dbReference>
<gene>
    <name evidence="3" type="ORF">AAA081_02095</name>
</gene>
<keyword evidence="1" id="KW-0812">Transmembrane</keyword>
<accession>A0ABV1J555</accession>
<dbReference type="InterPro" id="IPR007044">
    <property type="entry name" value="Cyclodeamin/CycHdrlase"/>
</dbReference>
<dbReference type="EMBL" id="JBBNPS010000003">
    <property type="protein sequence ID" value="MEQ3353095.1"/>
    <property type="molecule type" value="Genomic_DNA"/>
</dbReference>
<evidence type="ECO:0000313" key="3">
    <source>
        <dbReference type="EMBL" id="MEQ3353095.1"/>
    </source>
</evidence>
<keyword evidence="1" id="KW-1133">Transmembrane helix</keyword>
<sequence>MKLANMSLTDYIKKAEDTSSVPGGGSIAALCGALAASLAAMVLNLSKAEDKAAAYGKFSEILQKNIDDDSTSFDEVLKAFRMAKTTEEEKKIRALAIEEGYKRAIDVPLSTMEAALGVVETLKAQEEFIGDEALSDLYMAADLALTAFNGAKDTAMLNVAALKDEATKSVYREKIQAMTEVMVEVHGDVRAFHRA</sequence>
<dbReference type="Gene3D" id="1.20.120.680">
    <property type="entry name" value="Formiminotetrahydrofolate cyclodeaminase monomer, up-and-down helical bundle"/>
    <property type="match status" value="1"/>
</dbReference>
<protein>
    <submittedName>
        <fullName evidence="3">Cyclodeaminase/cyclohydrolase family protein</fullName>
    </submittedName>
</protein>
<reference evidence="3 4" key="1">
    <citation type="submission" date="2024-04" db="EMBL/GenBank/DDBJ databases">
        <title>Human intestinal bacterial collection.</title>
        <authorList>
            <person name="Pauvert C."/>
            <person name="Hitch T.C.A."/>
            <person name="Clavel T."/>
        </authorList>
    </citation>
    <scope>NUCLEOTIDE SEQUENCE [LARGE SCALE GENOMIC DNA]</scope>
    <source>
        <strain evidence="3 4">CLA-SR-H026</strain>
    </source>
</reference>
<proteinExistence type="predicted"/>